<gene>
    <name evidence="3" type="ORF">AAU01_33590</name>
</gene>
<reference evidence="3 4" key="1">
    <citation type="submission" date="2019-06" db="EMBL/GenBank/DDBJ databases">
        <title>Whole genome shotgun sequence of Paenarthrobacter aurescens NBRC 12136.</title>
        <authorList>
            <person name="Hosoyama A."/>
            <person name="Uohara A."/>
            <person name="Ohji S."/>
            <person name="Ichikawa N."/>
        </authorList>
    </citation>
    <scope>NUCLEOTIDE SEQUENCE [LARGE SCALE GENOMIC DNA]</scope>
    <source>
        <strain evidence="3 4">NBRC 12136</strain>
    </source>
</reference>
<keyword evidence="2" id="KW-0812">Transmembrane</keyword>
<protein>
    <submittedName>
        <fullName evidence="3">Uncharacterized protein</fullName>
    </submittedName>
</protein>
<name>A0A4Y3NF07_PAEAU</name>
<evidence type="ECO:0000256" key="1">
    <source>
        <dbReference type="SAM" id="MobiDB-lite"/>
    </source>
</evidence>
<feature type="transmembrane region" description="Helical" evidence="2">
    <location>
        <begin position="64"/>
        <end position="88"/>
    </location>
</feature>
<feature type="transmembrane region" description="Helical" evidence="2">
    <location>
        <begin position="39"/>
        <end position="57"/>
    </location>
</feature>
<feature type="region of interest" description="Disordered" evidence="1">
    <location>
        <begin position="135"/>
        <end position="230"/>
    </location>
</feature>
<evidence type="ECO:0000313" key="3">
    <source>
        <dbReference type="EMBL" id="GEB20604.1"/>
    </source>
</evidence>
<keyword evidence="2" id="KW-0472">Membrane</keyword>
<feature type="compositionally biased region" description="Low complexity" evidence="1">
    <location>
        <begin position="164"/>
        <end position="187"/>
    </location>
</feature>
<feature type="transmembrane region" description="Helical" evidence="2">
    <location>
        <begin position="108"/>
        <end position="133"/>
    </location>
</feature>
<keyword evidence="4" id="KW-1185">Reference proteome</keyword>
<evidence type="ECO:0000256" key="2">
    <source>
        <dbReference type="SAM" id="Phobius"/>
    </source>
</evidence>
<accession>A0A4Y3NF07</accession>
<dbReference type="AlphaFoldDB" id="A0A4Y3NF07"/>
<evidence type="ECO:0000313" key="4">
    <source>
        <dbReference type="Proteomes" id="UP000317715"/>
    </source>
</evidence>
<feature type="compositionally biased region" description="Low complexity" evidence="1">
    <location>
        <begin position="198"/>
        <end position="222"/>
    </location>
</feature>
<dbReference type="EMBL" id="BJMD01000023">
    <property type="protein sequence ID" value="GEB20604.1"/>
    <property type="molecule type" value="Genomic_DNA"/>
</dbReference>
<proteinExistence type="predicted"/>
<comment type="caution">
    <text evidence="3">The sequence shown here is derived from an EMBL/GenBank/DDBJ whole genome shotgun (WGS) entry which is preliminary data.</text>
</comment>
<organism evidence="3 4">
    <name type="scientific">Paenarthrobacter aurescens</name>
    <name type="common">Arthrobacter aurescens</name>
    <dbReference type="NCBI Taxonomy" id="43663"/>
    <lineage>
        <taxon>Bacteria</taxon>
        <taxon>Bacillati</taxon>
        <taxon>Actinomycetota</taxon>
        <taxon>Actinomycetes</taxon>
        <taxon>Micrococcales</taxon>
        <taxon>Micrococcaceae</taxon>
        <taxon>Paenarthrobacter</taxon>
    </lineage>
</organism>
<dbReference type="Proteomes" id="UP000317715">
    <property type="component" value="Unassembled WGS sequence"/>
</dbReference>
<sequence>MINLMRHMGNSGKLAVVAAFVSLGLLVLAAVVLEELVLYLFLGAVLVCYLASLVQVFNRRRYLVVLLGAAGTSLFIGCIIAFLRMWGIAFNQDANALGSAVSTQDSDIYFYLAAAAGVGTLGVLFLGAVVPSFGSRSATPLQRPAAPAKRTPAKRTREQRKSAARPATPAKRPAASSPRPSNAARTSGATRASGAAKTPAVKRPAPRTPTTAAKRPTSSASAQRKPAPKR</sequence>
<keyword evidence="2" id="KW-1133">Transmembrane helix</keyword>